<evidence type="ECO:0000256" key="8">
    <source>
        <dbReference type="ARBA" id="ARBA00023170"/>
    </source>
</evidence>
<dbReference type="InterPro" id="IPR001611">
    <property type="entry name" value="Leu-rich_rpt"/>
</dbReference>
<dbReference type="FunFam" id="1.10.510.10:FF:000095">
    <property type="entry name" value="protein STRUBBELIG-RECEPTOR FAMILY 8"/>
    <property type="match status" value="1"/>
</dbReference>
<evidence type="ECO:0000256" key="2">
    <source>
        <dbReference type="ARBA" id="ARBA00022614"/>
    </source>
</evidence>
<feature type="signal peptide" evidence="11">
    <location>
        <begin position="1"/>
        <end position="28"/>
    </location>
</feature>
<comment type="caution">
    <text evidence="13">The sequence shown here is derived from an EMBL/GenBank/DDBJ whole genome shotgun (WGS) entry which is preliminary data.</text>
</comment>
<keyword evidence="4 11" id="KW-0732">Signal</keyword>
<evidence type="ECO:0000256" key="9">
    <source>
        <dbReference type="SAM" id="MobiDB-lite"/>
    </source>
</evidence>
<dbReference type="PANTHER" id="PTHR48007:SF34">
    <property type="entry name" value="PROTEIN STRUBBELIG-RECEPTOR FAMILY 8 ISOFORM X1"/>
    <property type="match status" value="1"/>
</dbReference>
<dbReference type="AlphaFoldDB" id="A0ABD0UCU0"/>
<dbReference type="InterPro" id="IPR001245">
    <property type="entry name" value="Ser-Thr/Tyr_kinase_cat_dom"/>
</dbReference>
<evidence type="ECO:0000256" key="1">
    <source>
        <dbReference type="ARBA" id="ARBA00004370"/>
    </source>
</evidence>
<feature type="domain" description="Protein kinase" evidence="12">
    <location>
        <begin position="790"/>
        <end position="1092"/>
    </location>
</feature>
<evidence type="ECO:0000259" key="12">
    <source>
        <dbReference type="PROSITE" id="PS50011"/>
    </source>
</evidence>
<organism evidence="13 14">
    <name type="scientific">Dendrobium thyrsiflorum</name>
    <name type="common">Pinecone-like raceme dendrobium</name>
    <name type="synonym">Orchid</name>
    <dbReference type="NCBI Taxonomy" id="117978"/>
    <lineage>
        <taxon>Eukaryota</taxon>
        <taxon>Viridiplantae</taxon>
        <taxon>Streptophyta</taxon>
        <taxon>Embryophyta</taxon>
        <taxon>Tracheophyta</taxon>
        <taxon>Spermatophyta</taxon>
        <taxon>Magnoliopsida</taxon>
        <taxon>Liliopsida</taxon>
        <taxon>Asparagales</taxon>
        <taxon>Orchidaceae</taxon>
        <taxon>Epidendroideae</taxon>
        <taxon>Malaxideae</taxon>
        <taxon>Dendrobiinae</taxon>
        <taxon>Dendrobium</taxon>
    </lineage>
</organism>
<evidence type="ECO:0000313" key="14">
    <source>
        <dbReference type="Proteomes" id="UP001552299"/>
    </source>
</evidence>
<keyword evidence="5" id="KW-0677">Repeat</keyword>
<keyword evidence="3 10" id="KW-0812">Transmembrane</keyword>
<dbReference type="Gene3D" id="3.80.10.10">
    <property type="entry name" value="Ribonuclease Inhibitor"/>
    <property type="match status" value="1"/>
</dbReference>
<protein>
    <recommendedName>
        <fullName evidence="12">Protein kinase domain-containing protein</fullName>
    </recommendedName>
</protein>
<evidence type="ECO:0000256" key="5">
    <source>
        <dbReference type="ARBA" id="ARBA00022737"/>
    </source>
</evidence>
<dbReference type="InterPro" id="IPR000719">
    <property type="entry name" value="Prot_kinase_dom"/>
</dbReference>
<evidence type="ECO:0000313" key="13">
    <source>
        <dbReference type="EMBL" id="KAL0910649.1"/>
    </source>
</evidence>
<keyword evidence="6 10" id="KW-1133">Transmembrane helix</keyword>
<keyword evidence="14" id="KW-1185">Reference proteome</keyword>
<keyword evidence="2" id="KW-0433">Leucine-rich repeat</keyword>
<evidence type="ECO:0000256" key="7">
    <source>
        <dbReference type="ARBA" id="ARBA00023136"/>
    </source>
</evidence>
<accession>A0ABD0UCU0</accession>
<comment type="subcellular location">
    <subcellularLocation>
        <location evidence="1">Membrane</location>
    </subcellularLocation>
</comment>
<dbReference type="PROSITE" id="PS50011">
    <property type="entry name" value="PROTEIN_KINASE_DOM"/>
    <property type="match status" value="1"/>
</dbReference>
<dbReference type="SUPFAM" id="SSF52058">
    <property type="entry name" value="L domain-like"/>
    <property type="match status" value="1"/>
</dbReference>
<dbReference type="InterPro" id="IPR013210">
    <property type="entry name" value="LRR_N_plant-typ"/>
</dbReference>
<dbReference type="InterPro" id="IPR032675">
    <property type="entry name" value="LRR_dom_sf"/>
</dbReference>
<evidence type="ECO:0000256" key="11">
    <source>
        <dbReference type="SAM" id="SignalP"/>
    </source>
</evidence>
<dbReference type="Pfam" id="PF00560">
    <property type="entry name" value="LRR_1"/>
    <property type="match status" value="3"/>
</dbReference>
<feature type="transmembrane region" description="Helical" evidence="10">
    <location>
        <begin position="276"/>
        <end position="299"/>
    </location>
</feature>
<evidence type="ECO:0000256" key="4">
    <source>
        <dbReference type="ARBA" id="ARBA00022729"/>
    </source>
</evidence>
<name>A0ABD0UCU0_DENTH</name>
<feature type="region of interest" description="Disordered" evidence="9">
    <location>
        <begin position="738"/>
        <end position="761"/>
    </location>
</feature>
<evidence type="ECO:0000256" key="10">
    <source>
        <dbReference type="SAM" id="Phobius"/>
    </source>
</evidence>
<evidence type="ECO:0000256" key="6">
    <source>
        <dbReference type="ARBA" id="ARBA00022989"/>
    </source>
</evidence>
<keyword evidence="8" id="KW-0675">Receptor</keyword>
<dbReference type="PANTHER" id="PTHR48007">
    <property type="entry name" value="LEUCINE-RICH REPEAT RECEPTOR-LIKE PROTEIN KINASE PXC1"/>
    <property type="match status" value="1"/>
</dbReference>
<reference evidence="13 14" key="1">
    <citation type="journal article" date="2024" name="Plant Biotechnol. J.">
        <title>Dendrobium thyrsiflorum genome and its molecular insights into genes involved in important horticultural traits.</title>
        <authorList>
            <person name="Chen B."/>
            <person name="Wang J.Y."/>
            <person name="Zheng P.J."/>
            <person name="Li K.L."/>
            <person name="Liang Y.M."/>
            <person name="Chen X.F."/>
            <person name="Zhang C."/>
            <person name="Zhao X."/>
            <person name="He X."/>
            <person name="Zhang G.Q."/>
            <person name="Liu Z.J."/>
            <person name="Xu Q."/>
        </authorList>
    </citation>
    <scope>NUCLEOTIDE SEQUENCE [LARGE SCALE GENOMIC DNA]</scope>
    <source>
        <strain evidence="13">GZMU011</strain>
    </source>
</reference>
<dbReference type="EMBL" id="JANQDX010000016">
    <property type="protein sequence ID" value="KAL0910649.1"/>
    <property type="molecule type" value="Genomic_DNA"/>
</dbReference>
<dbReference type="Gene3D" id="3.30.200.20">
    <property type="entry name" value="Phosphorylase Kinase, domain 1"/>
    <property type="match status" value="2"/>
</dbReference>
<dbReference type="Proteomes" id="UP001552299">
    <property type="component" value="Unassembled WGS sequence"/>
</dbReference>
<dbReference type="InterPro" id="IPR046959">
    <property type="entry name" value="PRK1-6/SRF4-like"/>
</dbReference>
<dbReference type="Pfam" id="PF07714">
    <property type="entry name" value="PK_Tyr_Ser-Thr"/>
    <property type="match status" value="1"/>
</dbReference>
<proteinExistence type="predicted"/>
<dbReference type="GO" id="GO:0016020">
    <property type="term" value="C:membrane"/>
    <property type="evidence" value="ECO:0007669"/>
    <property type="project" value="UniProtKB-SubCell"/>
</dbReference>
<dbReference type="FunFam" id="3.80.10.10:FF:000062">
    <property type="entry name" value="protein STRUBBELIG-RECEPTOR FAMILY 3"/>
    <property type="match status" value="1"/>
</dbReference>
<dbReference type="SUPFAM" id="SSF56112">
    <property type="entry name" value="Protein kinase-like (PK-like)"/>
    <property type="match status" value="1"/>
</dbReference>
<feature type="chain" id="PRO_5044812667" description="Protein kinase domain-containing protein" evidence="11">
    <location>
        <begin position="29"/>
        <end position="1210"/>
    </location>
</feature>
<dbReference type="InterPro" id="IPR011009">
    <property type="entry name" value="Kinase-like_dom_sf"/>
</dbReference>
<sequence length="1210" mass="134694">MVAALSLAGRTALAALLLLWSVSVLVRSATNPSDGQALGILYISLNSPPQLTGWSESGGDPCGESWMGISCDGATVTTMISGLGLNGSLGYLLSDLLSLKILDVSNNRLQEPIPYQLPPNLSYMNLAQNNFSGNLPYSISNMVSLVYFNVSHNSLSQSITDFFVGLQNLSELCLQQNNLTGPVDLLTNLNLTTLNIANNHFSGWIPKDFSSIANLIIDGNSFSNNLSFPTSHPAPTPTLPRYDHNFSLPAKPLQGSTVQPLYTVYPRNKKKMTMGALIGIVIGSLSGALIAAIVVVFFLHNVCKDSKSQARNPPLSIFADKGNILAFLVMEVDSMIPTVGLKSLLLCLIDEARHHGSLTHSFIVYVYVYVIELLSHCNNYPGYILNIPQMVADTNQEMQEQTNKSPTSVKFSPPKKMMVDNMYGNNCLLRRLKFPITATSYSVSSIQAATNSFNQEYLLGEGSLGRVYKAEFSFGKVDATGKWQVVARGLRNENFLSKDNETAYGRYSASKITPSRILIQSDIDFQILPLFSSTQLSFILTLSHSYHKEMFLQFLSNLRVTPECTRLTSFVMQQKVIIDKEDLGTFLHLRTEGDRLHTLIQEADISWSLVNDTLRGNKDKVHQPRVYTLLQNARIIQHVLRSSIIPKAGDRVNITPLLSLVTHLIMTNTPFDEAQLILDYIHRLSDIRHPQTKRKKNIALGHLVCYILEKKYNLIYPEPPTEEPIFFTNASFRSLFHDPTVEGEDSEGDKEAPSEPASVPNQNAFNDIIQRFDTMETNFGQRFDQIDLHMKTQEDRHNLDMAAIYRSSIKIFITLYTTIQYSVFAVKKIDNAALSLQEEDNFVEAVANMSRLRHPNITGLVGYSAEFGQRLLVYEYIGNGNLHDLLHSTYDDRSKGLNWNARVRVALGTARALEYLHEVCLPPLVHRNLKSANILLDEELNPKLSDCGLTALTPSTKRQACHLEIIFSNITDIYISTEMLASFGYSSPEFAMSGIFTVKSDVYSFGIVMLELLTGRKPWDSCRAISEQSLVRWAITQLHDIDALSRMIDPALNGIYPAKSLSRFADIVALCVQPEPEFRPPMSEVVQLLVRLAQRGSVIRRTSAEEIGISYRIAEETVIQNKFHIEANAELISLLSLAKTPTIGAVLYVHASVCIKLLRTSLNSSAESGPPTTAPTTTCGFDRFLPNHRWYPSVHPTKSPPPPPPEDAAR</sequence>
<dbReference type="Gene3D" id="1.10.510.10">
    <property type="entry name" value="Transferase(Phosphotransferase) domain 1"/>
    <property type="match status" value="1"/>
</dbReference>
<keyword evidence="7 10" id="KW-0472">Membrane</keyword>
<evidence type="ECO:0000256" key="3">
    <source>
        <dbReference type="ARBA" id="ARBA00022692"/>
    </source>
</evidence>
<gene>
    <name evidence="13" type="ORF">M5K25_021651</name>
</gene>
<dbReference type="Pfam" id="PF08263">
    <property type="entry name" value="LRRNT_2"/>
    <property type="match status" value="1"/>
</dbReference>